<dbReference type="AlphaFoldDB" id="A0AA44U5L4"/>
<evidence type="ECO:0000313" key="3">
    <source>
        <dbReference type="Proteomes" id="UP000223982"/>
    </source>
</evidence>
<dbReference type="EMBL" id="LKVB01000003">
    <property type="protein sequence ID" value="PHJ27849.1"/>
    <property type="molecule type" value="Genomic_DNA"/>
</dbReference>
<gene>
    <name evidence="2" type="ORF">APS60_03435</name>
</gene>
<reference evidence="2 3" key="1">
    <citation type="submission" date="2017-02" db="EMBL/GenBank/DDBJ databases">
        <title>Prevalence of linear plasmids in Propionibacterium acnes isolates obtained from cancerous prostatic tissue.</title>
        <authorList>
            <person name="Davidsson S."/>
            <person name="Bruggemann H."/>
        </authorList>
    </citation>
    <scope>NUCLEOTIDE SEQUENCE [LARGE SCALE GENOMIC DNA]</scope>
    <source>
        <strain evidence="2 3">09-9</strain>
    </source>
</reference>
<evidence type="ECO:0000256" key="1">
    <source>
        <dbReference type="SAM" id="MobiDB-lite"/>
    </source>
</evidence>
<organism evidence="2 3">
    <name type="scientific">Cutibacterium acnes</name>
    <name type="common">Propionibacterium acnes</name>
    <dbReference type="NCBI Taxonomy" id="1747"/>
    <lineage>
        <taxon>Bacteria</taxon>
        <taxon>Bacillati</taxon>
        <taxon>Actinomycetota</taxon>
        <taxon>Actinomycetes</taxon>
        <taxon>Propionibacteriales</taxon>
        <taxon>Propionibacteriaceae</taxon>
        <taxon>Cutibacterium</taxon>
    </lineage>
</organism>
<feature type="region of interest" description="Disordered" evidence="1">
    <location>
        <begin position="55"/>
        <end position="83"/>
    </location>
</feature>
<evidence type="ECO:0000313" key="2">
    <source>
        <dbReference type="EMBL" id="PHJ27849.1"/>
    </source>
</evidence>
<dbReference type="KEGG" id="cacn:RN83_03790"/>
<protein>
    <submittedName>
        <fullName evidence="2">Uncharacterized protein</fullName>
    </submittedName>
</protein>
<feature type="compositionally biased region" description="Acidic residues" evidence="1">
    <location>
        <begin position="66"/>
        <end position="83"/>
    </location>
</feature>
<sequence>MTLTISQVGPRTRAALNELIRAVVQGGSSDDRQSDAQKNPLEVAGCEDVKRATCTTRSPKDNCTPEQDEVSEEDKDDEEWHDA</sequence>
<dbReference type="Proteomes" id="UP000223982">
    <property type="component" value="Unassembled WGS sequence"/>
</dbReference>
<accession>A0AA44U5L4</accession>
<comment type="caution">
    <text evidence="2">The sequence shown here is derived from an EMBL/GenBank/DDBJ whole genome shotgun (WGS) entry which is preliminary data.</text>
</comment>
<dbReference type="RefSeq" id="WP_002521918.1">
    <property type="nucleotide sequence ID" value="NZ_LKVB01000003.1"/>
</dbReference>
<name>A0AA44U5L4_CUTAC</name>
<proteinExistence type="predicted"/>